<keyword evidence="1" id="KW-1133">Transmembrane helix</keyword>
<geneLocation type="plasmid" evidence="2 3">
    <name>unnamed1</name>
</geneLocation>
<feature type="transmembrane region" description="Helical" evidence="1">
    <location>
        <begin position="48"/>
        <end position="67"/>
    </location>
</feature>
<dbReference type="AlphaFoldDB" id="A0A9X7UK17"/>
<evidence type="ECO:0000256" key="1">
    <source>
        <dbReference type="SAM" id="Phobius"/>
    </source>
</evidence>
<dbReference type="Pfam" id="PF03729">
    <property type="entry name" value="DUF308"/>
    <property type="match status" value="1"/>
</dbReference>
<dbReference type="InterPro" id="IPR005325">
    <property type="entry name" value="DUF308_memb"/>
</dbReference>
<name>A0A9X7UK17_SPHYA</name>
<feature type="transmembrane region" description="Helical" evidence="1">
    <location>
        <begin position="21"/>
        <end position="42"/>
    </location>
</feature>
<dbReference type="InterPro" id="IPR052712">
    <property type="entry name" value="Acid_resist_chaperone_HdeD"/>
</dbReference>
<evidence type="ECO:0000313" key="3">
    <source>
        <dbReference type="Proteomes" id="UP000515377"/>
    </source>
</evidence>
<accession>A0A9X7UK17</accession>
<dbReference type="Proteomes" id="UP000515377">
    <property type="component" value="Plasmid unnamed1"/>
</dbReference>
<dbReference type="PANTHER" id="PTHR34989">
    <property type="entry name" value="PROTEIN HDED"/>
    <property type="match status" value="1"/>
</dbReference>
<protein>
    <submittedName>
        <fullName evidence="2">HdeD family acid-resistance protein</fullName>
    </submittedName>
</protein>
<sequence length="193" mass="20333">MASNTAWDQRLEARSGSAWGWILAYAILVILIGFVALANPIATGLTTGVLLGVFLIGYGVLAIVSGVSSLSDRGRWTEVLLGVLGVVTGGFILFNPFAGAISLVWALGFWLLVSGIFQVASAIRGAYDRGWRLALGVLDIVLGGYLLFAGPATSLVMLATIVGISFIFRGVFLAFVAFGLRKLAQPGRANIRT</sequence>
<feature type="transmembrane region" description="Helical" evidence="1">
    <location>
        <begin position="79"/>
        <end position="97"/>
    </location>
</feature>
<dbReference type="EMBL" id="CP060123">
    <property type="protein sequence ID" value="QNG49432.1"/>
    <property type="molecule type" value="Genomic_DNA"/>
</dbReference>
<organism evidence="2 3">
    <name type="scientific">Sphingobium yanoikuyae</name>
    <name type="common">Sphingomonas yanoikuyae</name>
    <dbReference type="NCBI Taxonomy" id="13690"/>
    <lineage>
        <taxon>Bacteria</taxon>
        <taxon>Pseudomonadati</taxon>
        <taxon>Pseudomonadota</taxon>
        <taxon>Alphaproteobacteria</taxon>
        <taxon>Sphingomonadales</taxon>
        <taxon>Sphingomonadaceae</taxon>
        <taxon>Sphingobium</taxon>
    </lineage>
</organism>
<reference evidence="2 3" key="1">
    <citation type="submission" date="2020-07" db="EMBL/GenBank/DDBJ databases">
        <title>Whole genome sequence of Sphingobium yanoikuyae A3.</title>
        <authorList>
            <person name="Han S.-S."/>
        </authorList>
    </citation>
    <scope>NUCLEOTIDE SEQUENCE [LARGE SCALE GENOMIC DNA]</scope>
    <source>
        <strain evidence="2 3">A3</strain>
        <plasmid evidence="2 3">unnamed1</plasmid>
    </source>
</reference>
<evidence type="ECO:0000313" key="2">
    <source>
        <dbReference type="EMBL" id="QNG49432.1"/>
    </source>
</evidence>
<dbReference type="PANTHER" id="PTHR34989:SF1">
    <property type="entry name" value="PROTEIN HDED"/>
    <property type="match status" value="1"/>
</dbReference>
<feature type="transmembrane region" description="Helical" evidence="1">
    <location>
        <begin position="130"/>
        <end position="149"/>
    </location>
</feature>
<feature type="transmembrane region" description="Helical" evidence="1">
    <location>
        <begin position="103"/>
        <end position="123"/>
    </location>
</feature>
<keyword evidence="1" id="KW-0812">Transmembrane</keyword>
<keyword evidence="2" id="KW-0614">Plasmid</keyword>
<keyword evidence="1" id="KW-0472">Membrane</keyword>
<feature type="transmembrane region" description="Helical" evidence="1">
    <location>
        <begin position="155"/>
        <end position="180"/>
    </location>
</feature>
<proteinExistence type="predicted"/>
<dbReference type="RefSeq" id="WP_185707944.1">
    <property type="nucleotide sequence ID" value="NZ_CALUBW010000450.1"/>
</dbReference>
<gene>
    <name evidence="2" type="ORF">H3V42_31840</name>
</gene>
<dbReference type="GO" id="GO:0005886">
    <property type="term" value="C:plasma membrane"/>
    <property type="evidence" value="ECO:0007669"/>
    <property type="project" value="TreeGrafter"/>
</dbReference>